<accession>A0AAV4NEC2</accession>
<name>A0AAV4NEC2_CAEEX</name>
<proteinExistence type="predicted"/>
<evidence type="ECO:0000313" key="1">
    <source>
        <dbReference type="EMBL" id="GIX83117.1"/>
    </source>
</evidence>
<keyword evidence="2" id="KW-1185">Reference proteome</keyword>
<dbReference type="AlphaFoldDB" id="A0AAV4NEC2"/>
<dbReference type="EMBL" id="BPLR01020833">
    <property type="protein sequence ID" value="GIX83117.1"/>
    <property type="molecule type" value="Genomic_DNA"/>
</dbReference>
<gene>
    <name evidence="1" type="ORF">CEXT_341481</name>
</gene>
<evidence type="ECO:0000313" key="2">
    <source>
        <dbReference type="Proteomes" id="UP001054945"/>
    </source>
</evidence>
<protein>
    <submittedName>
        <fullName evidence="1">Uncharacterized protein</fullName>
    </submittedName>
</protein>
<sequence>MKSFTLWGLHLTEDHFEKTVLWREEFARRRFSSSLVPTPVLRRIKNDSGVFEGSSRKIRDESFPLRTPYFHDSPRSGCRFANVFENKTEMKKIIKSRKNNLKETRVSTAGWGLRRCFQTWMTTLIRGHSNSMQSIQRSPVSLTSQLRQHAVHSAFSSELNEAVPTFHFTDYE</sequence>
<comment type="caution">
    <text evidence="1">The sequence shown here is derived from an EMBL/GenBank/DDBJ whole genome shotgun (WGS) entry which is preliminary data.</text>
</comment>
<dbReference type="Proteomes" id="UP001054945">
    <property type="component" value="Unassembled WGS sequence"/>
</dbReference>
<organism evidence="1 2">
    <name type="scientific">Caerostris extrusa</name>
    <name type="common">Bark spider</name>
    <name type="synonym">Caerostris bankana</name>
    <dbReference type="NCBI Taxonomy" id="172846"/>
    <lineage>
        <taxon>Eukaryota</taxon>
        <taxon>Metazoa</taxon>
        <taxon>Ecdysozoa</taxon>
        <taxon>Arthropoda</taxon>
        <taxon>Chelicerata</taxon>
        <taxon>Arachnida</taxon>
        <taxon>Araneae</taxon>
        <taxon>Araneomorphae</taxon>
        <taxon>Entelegynae</taxon>
        <taxon>Araneoidea</taxon>
        <taxon>Araneidae</taxon>
        <taxon>Caerostris</taxon>
    </lineage>
</organism>
<reference evidence="1 2" key="1">
    <citation type="submission" date="2021-06" db="EMBL/GenBank/DDBJ databases">
        <title>Caerostris extrusa draft genome.</title>
        <authorList>
            <person name="Kono N."/>
            <person name="Arakawa K."/>
        </authorList>
    </citation>
    <scope>NUCLEOTIDE SEQUENCE [LARGE SCALE GENOMIC DNA]</scope>
</reference>